<feature type="region of interest" description="Disordered" evidence="5">
    <location>
        <begin position="1"/>
        <end position="27"/>
    </location>
</feature>
<feature type="compositionally biased region" description="Low complexity" evidence="5">
    <location>
        <begin position="339"/>
        <end position="355"/>
    </location>
</feature>
<dbReference type="KEGG" id="lcf:108900093"/>
<organism evidence="6 7">
    <name type="scientific">Lates calcarifer</name>
    <name type="common">Barramundi</name>
    <name type="synonym">Holocentrus calcarifer</name>
    <dbReference type="NCBI Taxonomy" id="8187"/>
    <lineage>
        <taxon>Eukaryota</taxon>
        <taxon>Metazoa</taxon>
        <taxon>Chordata</taxon>
        <taxon>Craniata</taxon>
        <taxon>Vertebrata</taxon>
        <taxon>Euteleostomi</taxon>
        <taxon>Actinopterygii</taxon>
        <taxon>Neopterygii</taxon>
        <taxon>Teleostei</taxon>
        <taxon>Neoteleostei</taxon>
        <taxon>Acanthomorphata</taxon>
        <taxon>Carangaria</taxon>
        <taxon>Carangaria incertae sedis</taxon>
        <taxon>Centropomidae</taxon>
        <taxon>Lates</taxon>
    </lineage>
</organism>
<keyword evidence="3" id="KW-0175">Coiled coil</keyword>
<dbReference type="Proteomes" id="UP000694890">
    <property type="component" value="Linkage group LG5"/>
</dbReference>
<proteinExistence type="inferred from homology"/>
<feature type="compositionally biased region" description="Low complexity" evidence="5">
    <location>
        <begin position="761"/>
        <end position="776"/>
    </location>
</feature>
<dbReference type="GeneID" id="108900093"/>
<feature type="region of interest" description="Disordered" evidence="5">
    <location>
        <begin position="1082"/>
        <end position="1103"/>
    </location>
</feature>
<evidence type="ECO:0000313" key="7">
    <source>
        <dbReference type="RefSeq" id="XP_018556449.1"/>
    </source>
</evidence>
<feature type="compositionally biased region" description="Polar residues" evidence="5">
    <location>
        <begin position="908"/>
        <end position="925"/>
    </location>
</feature>
<evidence type="ECO:0000256" key="4">
    <source>
        <dbReference type="ARBA" id="ARBA00023242"/>
    </source>
</evidence>
<comment type="similarity">
    <text evidence="2">Belongs to the MTUS1 family.</text>
</comment>
<feature type="compositionally biased region" description="Polar residues" evidence="5">
    <location>
        <begin position="323"/>
        <end position="332"/>
    </location>
</feature>
<evidence type="ECO:0000256" key="2">
    <source>
        <dbReference type="ARBA" id="ARBA00007585"/>
    </source>
</evidence>
<feature type="compositionally biased region" description="Basic and acidic residues" evidence="5">
    <location>
        <begin position="509"/>
        <end position="520"/>
    </location>
</feature>
<feature type="compositionally biased region" description="Polar residues" evidence="5">
    <location>
        <begin position="383"/>
        <end position="399"/>
    </location>
</feature>
<feature type="compositionally biased region" description="Low complexity" evidence="5">
    <location>
        <begin position="655"/>
        <end position="664"/>
    </location>
</feature>
<dbReference type="CDD" id="cd07307">
    <property type="entry name" value="BAR"/>
    <property type="match status" value="1"/>
</dbReference>
<comment type="subcellular location">
    <subcellularLocation>
        <location evidence="1">Nucleus</location>
    </subcellularLocation>
</comment>
<dbReference type="RefSeq" id="XP_018556449.1">
    <property type="nucleotide sequence ID" value="XM_018700933.2"/>
</dbReference>
<gene>
    <name evidence="7" type="primary">LOC108900093</name>
</gene>
<accession>A0AAJ7QI01</accession>
<reference evidence="7" key="1">
    <citation type="submission" date="2025-08" db="UniProtKB">
        <authorList>
            <consortium name="RefSeq"/>
        </authorList>
    </citation>
    <scope>IDENTIFICATION</scope>
    <source>
        <tissue evidence="7">Brain</tissue>
    </source>
</reference>
<feature type="compositionally biased region" description="Polar residues" evidence="5">
    <location>
        <begin position="604"/>
        <end position="614"/>
    </location>
</feature>
<feature type="compositionally biased region" description="Low complexity" evidence="5">
    <location>
        <begin position="462"/>
        <end position="478"/>
    </location>
</feature>
<feature type="compositionally biased region" description="Gly residues" evidence="5">
    <location>
        <begin position="568"/>
        <end position="577"/>
    </location>
</feature>
<evidence type="ECO:0000256" key="3">
    <source>
        <dbReference type="ARBA" id="ARBA00023054"/>
    </source>
</evidence>
<evidence type="ECO:0000256" key="5">
    <source>
        <dbReference type="SAM" id="MobiDB-lite"/>
    </source>
</evidence>
<dbReference type="GO" id="GO:0005634">
    <property type="term" value="C:nucleus"/>
    <property type="evidence" value="ECO:0007669"/>
    <property type="project" value="UniProtKB-SubCell"/>
</dbReference>
<name>A0AAJ7QI01_LATCA</name>
<feature type="compositionally biased region" description="Polar residues" evidence="5">
    <location>
        <begin position="841"/>
        <end position="864"/>
    </location>
</feature>
<dbReference type="GO" id="GO:0005737">
    <property type="term" value="C:cytoplasm"/>
    <property type="evidence" value="ECO:0007669"/>
    <property type="project" value="TreeGrafter"/>
</dbReference>
<feature type="region of interest" description="Disordered" evidence="5">
    <location>
        <begin position="295"/>
        <end position="799"/>
    </location>
</feature>
<feature type="region of interest" description="Disordered" evidence="5">
    <location>
        <begin position="827"/>
        <end position="871"/>
    </location>
</feature>
<evidence type="ECO:0000256" key="1">
    <source>
        <dbReference type="ARBA" id="ARBA00004123"/>
    </source>
</evidence>
<dbReference type="PANTHER" id="PTHR24200:SF7">
    <property type="entry name" value="MICROTUBULE-ASSOCIATED TUMOR SUPPRESSOR 1"/>
    <property type="match status" value="1"/>
</dbReference>
<protein>
    <submittedName>
        <fullName evidence="7">Microtubule-associated tumor suppressor 1 homolog isoform X1</fullName>
    </submittedName>
</protein>
<sequence>MSVSEPSESFPIRGKGGSSMRLPLHSAGDHNGNAFSVSSSSSSSSTSCLAELSPESLQSLNSLSEGRTESPLDYDMFEVTLLTTVMTKTDKITDVIISKWMPKEDSKPDDKDDVSVGKIQTAMELSESNENSVSVYLDANSGEYCQDVWNDNNNLTLALSLTTNSRDNNDGLSSGSGRKHGCSTPDSDATEIPADDDEEESLFLSVSSDMGIQRSSIILTSSPIQSSIGLMIPGTSAAVTELQWEGTVALSIADDERPELVLEGPEVACPLDLAVDSQTEPSATVELSENIQISFYPPTNPAQDSKEDTSPPPEEVERCAAGFTSNQLNTSPPARVTKTKPTTATSTTPKTTSSTGLKASSLEAKKVSKPDLKNVKAKVGSWSIPTSPKTPSQNRSASANGKKAVPRKEEAPTGDGCKAQRSSADPVKVAVVLKPNRGKSNSLKTNHKTAANDSAQPEKKSAAVSQTLSTSTSSLGSEVVEEGSLETPRKAVQDVPNKHRTTENVETTHQTEDAGEEHTGEALMTEATVEKPRSHGRKVSTKLGPNARQQGKGTRLDKASGPAPPPGSGAGPPGQGSSGPRQAQIDGSMLGEVGQSVGGESPTRVKQTQSQSQGIPKPRTTAERVSTLASNQQPAVVSAGRPTTSTASKLPVKGLTTSLSSSLLGCNENNGATSKASAAPAGAPATGTKPDEWPSRSMCPTGNQSTAKPPSSSTTATIPSSNTHSDTVTSTNSSVTAASKPPVMRTRALSLQARNSSTGLKAPTATNHNTAKTTAASQTAVKTAPSANHGLAKQASQYPLQRSGSARLSRLNSTVWAQQLCMTTWQTSVDKNKPREAPARPTNTNSSSQVAAPAGGNSQNQQQPHPDLVPDLVNANSPITPALPVLVAEVTNTGSGTTGASGLGFKARTSSRSSPKTGSRIQNASKPGVARSAVVDGMVMAKQNQSKEQAEKKNQAINQLRKLLVEGNKRVEALATVIQHLFNEREEALKQKKELSLELANLCDELVTSSQCCERLQKEKEEMHVSLEEALKRLEEQHKEELVQLEDRLRSFYQTEWDKVHQTYQEEADKYRMLMEQQVEELRNQQEAERKNQELSHSQEMESLKQQYETSIQELKRTQQTDLENLEKTLMETETSLSEKVSELSAEREALNEKLQAEEERRKRMLTDKNLKDSHTVYLEQELESLKVVLEIKNNQLHQKEKKLMEMDKLVETNVKLEECLKKVQQENEDYKARMDKHAALSKQLSNEQAILQQTLQKESKVNKRLSMENEELLWKLHNGDLLASPRRLSPTSPLNSPRNSASFPTTAPLSPR</sequence>
<feature type="compositionally biased region" description="Low complexity" evidence="5">
    <location>
        <begin position="671"/>
        <end position="688"/>
    </location>
</feature>
<evidence type="ECO:0000313" key="6">
    <source>
        <dbReference type="Proteomes" id="UP000694890"/>
    </source>
</evidence>
<dbReference type="GO" id="GO:0008017">
    <property type="term" value="F:microtubule binding"/>
    <property type="evidence" value="ECO:0007669"/>
    <property type="project" value="TreeGrafter"/>
</dbReference>
<feature type="compositionally biased region" description="Polar residues" evidence="5">
    <location>
        <begin position="438"/>
        <end position="455"/>
    </location>
</feature>
<feature type="region of interest" description="Disordered" evidence="5">
    <location>
        <begin position="168"/>
        <end position="198"/>
    </location>
</feature>
<feature type="compositionally biased region" description="Polar residues" evidence="5">
    <location>
        <begin position="623"/>
        <end position="648"/>
    </location>
</feature>
<keyword evidence="4" id="KW-0539">Nucleus</keyword>
<feature type="compositionally biased region" description="Polar residues" evidence="5">
    <location>
        <begin position="1290"/>
        <end position="1313"/>
    </location>
</feature>
<feature type="compositionally biased region" description="Basic and acidic residues" evidence="5">
    <location>
        <begin position="363"/>
        <end position="374"/>
    </location>
</feature>
<feature type="region of interest" description="Disordered" evidence="5">
    <location>
        <begin position="896"/>
        <end position="930"/>
    </location>
</feature>
<feature type="region of interest" description="Disordered" evidence="5">
    <location>
        <begin position="1285"/>
        <end position="1313"/>
    </location>
</feature>
<feature type="compositionally biased region" description="Basic and acidic residues" evidence="5">
    <location>
        <begin position="487"/>
        <end position="503"/>
    </location>
</feature>
<feature type="compositionally biased region" description="Low complexity" evidence="5">
    <location>
        <begin position="705"/>
        <end position="739"/>
    </location>
</feature>
<dbReference type="PANTHER" id="PTHR24200">
    <property type="entry name" value="TOUCAN, ISOFORM A"/>
    <property type="match status" value="1"/>
</dbReference>
<dbReference type="InterPro" id="IPR051293">
    <property type="entry name" value="MTUS1/CCDC69"/>
</dbReference>